<accession>A0A6G0XZA3</accession>
<sequence length="730" mass="83286">DNTEVIEPVVELMFLADNQPPCSSREIIRHNFEVIEPVGEHFSLGPSLGVDNQPPCYRQGKPLGKISKITKSGDIEVNDLVTEETLYNHDLSEQSKSSNQYVGYENFGRRIVDMNYVFYQIKNSNHKGPFGCSFLNMTFISEKKHLLRSTFRFKCNVFNIIMFIESEKSKPETYLPINEAAVSGSISAGIGFTQLSELCATMDIPCMASCTFVLVQGFINNRIYDVAKTQMKITGDEERRLAIERTKNKKLQPPEHTCLLNWKKGATSMEADGIADGFKQSIQMHGLKYNKLIGDGNSSVTKRLAEIMPYGPRVPVIKVECRNHLLRNYGTKLVALTLNTRFSITKAIEYRNSFHGQTDYQKSGPQANEKNMIEDAERSGLVSEVFQIISHLVANVDSLLINVDNNVCKQFISLINKYLAGKRINYSQRNSYNARGEAAVISCNSGGKFLRCQPKSKNFFLPEIRKKRGYNGPDKDYSLAEPLPEDGISKEVLEKTKKDFISSLQLNSEERSAIEEKTIDQANSQIWHVERRNRLTASNFGRVYNEPEAIVTLENQLKIKVNPCGLIIDENFSYLAASPDGIVDGDFIVEIKCPFEVKDTKTFLEAINSKKLSFCCLSNNGKMELKLDHNYYYQVQGQMKISKRNFCYFVVYSKNWIEIQTISFDDSFWSKKMIEKLKVFYTECLLPEIFNPQYGKRLLVDDIIDPEYILENIKKKIKNIKVTIILIIFN</sequence>
<evidence type="ECO:0000259" key="2">
    <source>
        <dbReference type="Pfam" id="PF20700"/>
    </source>
</evidence>
<dbReference type="Pfam" id="PF09588">
    <property type="entry name" value="YqaJ"/>
    <property type="match status" value="1"/>
</dbReference>
<dbReference type="InterPro" id="IPR019080">
    <property type="entry name" value="YqaJ_viral_recombinase"/>
</dbReference>
<reference evidence="3 4" key="1">
    <citation type="submission" date="2019-08" db="EMBL/GenBank/DDBJ databases">
        <title>Whole genome of Aphis craccivora.</title>
        <authorList>
            <person name="Voronova N.V."/>
            <person name="Shulinski R.S."/>
            <person name="Bandarenka Y.V."/>
            <person name="Zhorov D.G."/>
            <person name="Warner D."/>
        </authorList>
    </citation>
    <scope>NUCLEOTIDE SEQUENCE [LARGE SCALE GENOMIC DNA]</scope>
    <source>
        <strain evidence="3">180601</strain>
        <tissue evidence="3">Whole Body</tissue>
    </source>
</reference>
<comment type="caution">
    <text evidence="3">The sequence shown here is derived from an EMBL/GenBank/DDBJ whole genome shotgun (WGS) entry which is preliminary data.</text>
</comment>
<dbReference type="InterPro" id="IPR011335">
    <property type="entry name" value="Restrct_endonuc-II-like"/>
</dbReference>
<evidence type="ECO:0000313" key="4">
    <source>
        <dbReference type="Proteomes" id="UP000478052"/>
    </source>
</evidence>
<name>A0A6G0XZA3_APHCR</name>
<dbReference type="PANTHER" id="PTHR46609:SF8">
    <property type="entry name" value="YQAJ VIRAL RECOMBINASE DOMAIN-CONTAINING PROTEIN"/>
    <property type="match status" value="1"/>
</dbReference>
<dbReference type="Gene3D" id="3.90.320.10">
    <property type="match status" value="1"/>
</dbReference>
<feature type="domain" description="YqaJ viral recombinase" evidence="1">
    <location>
        <begin position="536"/>
        <end position="643"/>
    </location>
</feature>
<dbReference type="EMBL" id="VUJU01007352">
    <property type="protein sequence ID" value="KAF0746033.1"/>
    <property type="molecule type" value="Genomic_DNA"/>
</dbReference>
<evidence type="ECO:0000313" key="3">
    <source>
        <dbReference type="EMBL" id="KAF0746033.1"/>
    </source>
</evidence>
<dbReference type="SUPFAM" id="SSF52980">
    <property type="entry name" value="Restriction endonuclease-like"/>
    <property type="match status" value="1"/>
</dbReference>
<dbReference type="GO" id="GO:0006281">
    <property type="term" value="P:DNA repair"/>
    <property type="evidence" value="ECO:0007669"/>
    <property type="project" value="UniProtKB-ARBA"/>
</dbReference>
<evidence type="ECO:0000259" key="1">
    <source>
        <dbReference type="Pfam" id="PF09588"/>
    </source>
</evidence>
<gene>
    <name evidence="3" type="ORF">FWK35_00023359</name>
</gene>
<keyword evidence="4" id="KW-1185">Reference proteome</keyword>
<proteinExistence type="predicted"/>
<protein>
    <submittedName>
        <fullName evidence="3">YqaJ domain-containing protein</fullName>
    </submittedName>
</protein>
<dbReference type="InterPro" id="IPR011604">
    <property type="entry name" value="PDDEXK-like_dom_sf"/>
</dbReference>
<feature type="domain" description="Mutator-like transposase" evidence="2">
    <location>
        <begin position="245"/>
        <end position="342"/>
    </location>
</feature>
<feature type="non-terminal residue" evidence="3">
    <location>
        <position position="1"/>
    </location>
</feature>
<dbReference type="AlphaFoldDB" id="A0A6G0XZA3"/>
<dbReference type="InterPro" id="IPR051703">
    <property type="entry name" value="NF-kappa-B_Signaling_Reg"/>
</dbReference>
<dbReference type="PANTHER" id="PTHR46609">
    <property type="entry name" value="EXONUCLEASE, PHAGE-TYPE/RECB, C-TERMINAL DOMAIN-CONTAINING PROTEIN"/>
    <property type="match status" value="1"/>
</dbReference>
<dbReference type="OrthoDB" id="6616959at2759"/>
<dbReference type="InterPro" id="IPR049012">
    <property type="entry name" value="Mutator_transp_dom"/>
</dbReference>
<dbReference type="CDD" id="cd22343">
    <property type="entry name" value="PDDEXK_lambda_exonuclease-like"/>
    <property type="match status" value="1"/>
</dbReference>
<dbReference type="Pfam" id="PF20700">
    <property type="entry name" value="Mutator"/>
    <property type="match status" value="1"/>
</dbReference>
<dbReference type="Proteomes" id="UP000478052">
    <property type="component" value="Unassembled WGS sequence"/>
</dbReference>
<organism evidence="3 4">
    <name type="scientific">Aphis craccivora</name>
    <name type="common">Cowpea aphid</name>
    <dbReference type="NCBI Taxonomy" id="307492"/>
    <lineage>
        <taxon>Eukaryota</taxon>
        <taxon>Metazoa</taxon>
        <taxon>Ecdysozoa</taxon>
        <taxon>Arthropoda</taxon>
        <taxon>Hexapoda</taxon>
        <taxon>Insecta</taxon>
        <taxon>Pterygota</taxon>
        <taxon>Neoptera</taxon>
        <taxon>Paraneoptera</taxon>
        <taxon>Hemiptera</taxon>
        <taxon>Sternorrhyncha</taxon>
        <taxon>Aphidomorpha</taxon>
        <taxon>Aphidoidea</taxon>
        <taxon>Aphididae</taxon>
        <taxon>Aphidini</taxon>
        <taxon>Aphis</taxon>
        <taxon>Aphis</taxon>
    </lineage>
</organism>